<organism evidence="5">
    <name type="scientific">freshwater metagenome</name>
    <dbReference type="NCBI Taxonomy" id="449393"/>
    <lineage>
        <taxon>unclassified sequences</taxon>
        <taxon>metagenomes</taxon>
        <taxon>ecological metagenomes</taxon>
    </lineage>
</organism>
<dbReference type="InterPro" id="IPR051599">
    <property type="entry name" value="Cell_Envelope_Assoc"/>
</dbReference>
<evidence type="ECO:0000259" key="2">
    <source>
        <dbReference type="Pfam" id="PF02698"/>
    </source>
</evidence>
<evidence type="ECO:0000313" key="4">
    <source>
        <dbReference type="EMBL" id="CAB4879351.1"/>
    </source>
</evidence>
<proteinExistence type="predicted"/>
<dbReference type="InterPro" id="IPR003848">
    <property type="entry name" value="DUF218"/>
</dbReference>
<feature type="transmembrane region" description="Helical" evidence="1">
    <location>
        <begin position="7"/>
        <end position="32"/>
    </location>
</feature>
<dbReference type="EMBL" id="CAFBLT010000001">
    <property type="protein sequence ID" value="CAB4879351.1"/>
    <property type="molecule type" value="Genomic_DNA"/>
</dbReference>
<dbReference type="GO" id="GO:0005886">
    <property type="term" value="C:plasma membrane"/>
    <property type="evidence" value="ECO:0007669"/>
    <property type="project" value="TreeGrafter"/>
</dbReference>
<reference evidence="5" key="1">
    <citation type="submission" date="2020-05" db="EMBL/GenBank/DDBJ databases">
        <authorList>
            <person name="Chiriac C."/>
            <person name="Salcher M."/>
            <person name="Ghai R."/>
            <person name="Kavagutti S V."/>
        </authorList>
    </citation>
    <scope>NUCLEOTIDE SEQUENCE</scope>
</reference>
<evidence type="ECO:0000313" key="5">
    <source>
        <dbReference type="EMBL" id="CAB5021097.1"/>
    </source>
</evidence>
<dbReference type="EMBL" id="CAFBPM010000007">
    <property type="protein sequence ID" value="CAB5021097.1"/>
    <property type="molecule type" value="Genomic_DNA"/>
</dbReference>
<protein>
    <submittedName>
        <fullName evidence="5">Unannotated protein</fullName>
    </submittedName>
</protein>
<dbReference type="Gene3D" id="3.40.50.620">
    <property type="entry name" value="HUPs"/>
    <property type="match status" value="1"/>
</dbReference>
<dbReference type="InterPro" id="IPR014729">
    <property type="entry name" value="Rossmann-like_a/b/a_fold"/>
</dbReference>
<keyword evidence="1" id="KW-0812">Transmembrane</keyword>
<dbReference type="PANTHER" id="PTHR30336:SF20">
    <property type="entry name" value="DUF218 DOMAIN-CONTAINING PROTEIN"/>
    <property type="match status" value="1"/>
</dbReference>
<accession>A0A6J7QTV2</accession>
<keyword evidence="1" id="KW-0472">Membrane</keyword>
<dbReference type="Pfam" id="PF02698">
    <property type="entry name" value="DUF218"/>
    <property type="match status" value="1"/>
</dbReference>
<dbReference type="CDD" id="cd06259">
    <property type="entry name" value="YdcF-like"/>
    <property type="match status" value="1"/>
</dbReference>
<dbReference type="PANTHER" id="PTHR30336">
    <property type="entry name" value="INNER MEMBRANE PROTEIN, PROBABLE PERMEASE"/>
    <property type="match status" value="1"/>
</dbReference>
<sequence>MTLLLRWVLRVCVVLAASVVLYVSVTAVQVWLTSRQTSENHANAIVVFGTAEYNGVPSADLEARLNETLALYQLGRAPLIAVTGGKQPGDLYSEAGVSAAYLHIHGVPLSKIVVGGGSDTYQNVQSITPGLQDRGVKTVLVVTDPFHEDRAMAILTTFGFSPSPDPTTSSPITGWATVPYFAKETIAVSAGRLVGYGRLSSTSHPSNP</sequence>
<evidence type="ECO:0000313" key="3">
    <source>
        <dbReference type="EMBL" id="CAB4834681.1"/>
    </source>
</evidence>
<feature type="domain" description="DUF218" evidence="2">
    <location>
        <begin position="44"/>
        <end position="174"/>
    </location>
</feature>
<dbReference type="EMBL" id="CAFABE010000138">
    <property type="protein sequence ID" value="CAB4834681.1"/>
    <property type="molecule type" value="Genomic_DNA"/>
</dbReference>
<dbReference type="AlphaFoldDB" id="A0A6J7QTV2"/>
<name>A0A6J7QTV2_9ZZZZ</name>
<gene>
    <name evidence="3" type="ORF">UFOPK3164_01722</name>
    <name evidence="4" type="ORF">UFOPK3427_01375</name>
    <name evidence="5" type="ORF">UFOPK4112_00926</name>
</gene>
<evidence type="ECO:0000256" key="1">
    <source>
        <dbReference type="SAM" id="Phobius"/>
    </source>
</evidence>
<keyword evidence="1" id="KW-1133">Transmembrane helix</keyword>